<feature type="region of interest" description="Disordered" evidence="1">
    <location>
        <begin position="184"/>
        <end position="207"/>
    </location>
</feature>
<evidence type="ECO:0000256" key="2">
    <source>
        <dbReference type="SAM" id="Phobius"/>
    </source>
</evidence>
<reference evidence="3 4" key="1">
    <citation type="submission" date="2018-08" db="EMBL/GenBank/DDBJ databases">
        <title>A genome reference for cultivated species of the human gut microbiota.</title>
        <authorList>
            <person name="Zou Y."/>
            <person name="Xue W."/>
            <person name="Luo G."/>
        </authorList>
    </citation>
    <scope>NUCLEOTIDE SEQUENCE [LARGE SCALE GENOMIC DNA]</scope>
    <source>
        <strain evidence="3 4">OM03-4</strain>
    </source>
</reference>
<keyword evidence="2" id="KW-0812">Transmembrane</keyword>
<organism evidence="3 4">
    <name type="scientific">Bacteroides uniformis</name>
    <dbReference type="NCBI Taxonomy" id="820"/>
    <lineage>
        <taxon>Bacteria</taxon>
        <taxon>Pseudomonadati</taxon>
        <taxon>Bacteroidota</taxon>
        <taxon>Bacteroidia</taxon>
        <taxon>Bacteroidales</taxon>
        <taxon>Bacteroidaceae</taxon>
        <taxon>Bacteroides</taxon>
    </lineage>
</organism>
<dbReference type="Proteomes" id="UP000260759">
    <property type="component" value="Unassembled WGS sequence"/>
</dbReference>
<evidence type="ECO:0000256" key="1">
    <source>
        <dbReference type="SAM" id="MobiDB-lite"/>
    </source>
</evidence>
<sequence length="207" mass="23264">MSAVLSVTAVVRCEPMEFDAVALLASIISIPVAVLAIFLAINYLVFENKMKEYVKNTVSDLERRVNSETGTIKAELESQVKDITHAVKSYFIYANSGSFIVSSMHSRLIGCLEGLKEEEASKQKYALDAIMEEFVALIPRLREDERYLPIGTKQEYLNVIRHIDHPDINTILNFVCGLNEECTTNDGQEEQEEQEESEPDSNATPLE</sequence>
<keyword evidence="2" id="KW-1133">Transmembrane helix</keyword>
<accession>A0A3E5EX68</accession>
<feature type="transmembrane region" description="Helical" evidence="2">
    <location>
        <begin position="23"/>
        <end position="46"/>
    </location>
</feature>
<keyword evidence="2" id="KW-0472">Membrane</keyword>
<gene>
    <name evidence="3" type="ORF">DXB37_11915</name>
</gene>
<protein>
    <submittedName>
        <fullName evidence="3">Uncharacterized protein</fullName>
    </submittedName>
</protein>
<proteinExistence type="predicted"/>
<evidence type="ECO:0000313" key="4">
    <source>
        <dbReference type="Proteomes" id="UP000260759"/>
    </source>
</evidence>
<feature type="compositionally biased region" description="Acidic residues" evidence="1">
    <location>
        <begin position="187"/>
        <end position="199"/>
    </location>
</feature>
<name>A0A3E5EX68_BACUN</name>
<evidence type="ECO:0000313" key="3">
    <source>
        <dbReference type="EMBL" id="RGN93569.1"/>
    </source>
</evidence>
<dbReference type="EMBL" id="QSVA01000009">
    <property type="protein sequence ID" value="RGN93569.1"/>
    <property type="molecule type" value="Genomic_DNA"/>
</dbReference>
<comment type="caution">
    <text evidence="3">The sequence shown here is derived from an EMBL/GenBank/DDBJ whole genome shotgun (WGS) entry which is preliminary data.</text>
</comment>
<dbReference type="AlphaFoldDB" id="A0A3E5EX68"/>